<feature type="domain" description="PPIase FKBP-type" evidence="7">
    <location>
        <begin position="394"/>
        <end position="482"/>
    </location>
</feature>
<dbReference type="Gene3D" id="2.60.120.340">
    <property type="entry name" value="Nucleoplasmin core domain"/>
    <property type="match status" value="1"/>
</dbReference>
<keyword evidence="3 4" id="KW-0413">Isomerase</keyword>
<dbReference type="InterPro" id="IPR046357">
    <property type="entry name" value="PPIase_dom_sf"/>
</dbReference>
<feature type="compositionally biased region" description="Low complexity" evidence="6">
    <location>
        <begin position="356"/>
        <end position="371"/>
    </location>
</feature>
<feature type="compositionally biased region" description="Acidic residues" evidence="6">
    <location>
        <begin position="135"/>
        <end position="170"/>
    </location>
</feature>
<dbReference type="SUPFAM" id="SSF54534">
    <property type="entry name" value="FKBP-like"/>
    <property type="match status" value="1"/>
</dbReference>
<feature type="compositionally biased region" description="Basic and acidic residues" evidence="6">
    <location>
        <begin position="322"/>
        <end position="338"/>
    </location>
</feature>
<dbReference type="Pfam" id="PF17800">
    <property type="entry name" value="NPL"/>
    <property type="match status" value="1"/>
</dbReference>
<accession>A0A176VMF6</accession>
<dbReference type="SUPFAM" id="SSF69203">
    <property type="entry name" value="Nucleoplasmin-like core domain"/>
    <property type="match status" value="1"/>
</dbReference>
<reference evidence="8" key="1">
    <citation type="submission" date="2016-03" db="EMBL/GenBank/DDBJ databases">
        <title>Mechanisms controlling the formation of the plant cell surface in tip-growing cells are functionally conserved among land plants.</title>
        <authorList>
            <person name="Honkanen S."/>
            <person name="Jones V.A."/>
            <person name="Morieri G."/>
            <person name="Champion C."/>
            <person name="Hetherington A.J."/>
            <person name="Kelly S."/>
            <person name="Saint-Marcoux D."/>
            <person name="Proust H."/>
            <person name="Prescott H."/>
            <person name="Dolan L."/>
        </authorList>
    </citation>
    <scope>NUCLEOTIDE SEQUENCE [LARGE SCALE GENOMIC DNA]</scope>
    <source>
        <tissue evidence="8">Whole gametophyte</tissue>
    </source>
</reference>
<dbReference type="InterPro" id="IPR041232">
    <property type="entry name" value="NPL"/>
</dbReference>
<evidence type="ECO:0000259" key="7">
    <source>
        <dbReference type="PROSITE" id="PS50059"/>
    </source>
</evidence>
<evidence type="ECO:0000256" key="4">
    <source>
        <dbReference type="PIRNR" id="PIRNR001473"/>
    </source>
</evidence>
<dbReference type="FunFam" id="3.10.50.40:FF:000006">
    <property type="entry name" value="Peptidyl-prolyl cis-trans isomerase"/>
    <property type="match status" value="1"/>
</dbReference>
<dbReference type="GO" id="GO:0005634">
    <property type="term" value="C:nucleus"/>
    <property type="evidence" value="ECO:0007669"/>
    <property type="project" value="UniProtKB-ARBA"/>
</dbReference>
<proteinExistence type="inferred from homology"/>
<dbReference type="GO" id="GO:0003755">
    <property type="term" value="F:peptidyl-prolyl cis-trans isomerase activity"/>
    <property type="evidence" value="ECO:0007669"/>
    <property type="project" value="UniProtKB-KW"/>
</dbReference>
<comment type="caution">
    <text evidence="8">The sequence shown here is derived from an EMBL/GenBank/DDBJ whole genome shotgun (WGS) entry which is preliminary data.</text>
</comment>
<comment type="similarity">
    <text evidence="4">Belongs to the FKBP-type PPIase family.</text>
</comment>
<evidence type="ECO:0000256" key="6">
    <source>
        <dbReference type="SAM" id="MobiDB-lite"/>
    </source>
</evidence>
<sequence length="482" mass="50317">MCICGGCRLRGCFPAGVQVKPGAPFTYKADPSGCGDCCAGVEVKPGKPHTHSPSEDELFDGSTLHLSQATLGLEGKSKERAVVKCKVGDGPELLLCSLIPGVSESCSLDLLFDQDVTFSVVGSASVHLIGYYMPLEDEEDDDDYDSEGMSEEDSDEDSDEEMDSEMEDDERVPSSVKIVEIDEETPSPAPLKLIKGKDDESKPESKSAQKKRKKMEALGNAPTAKPKTPAGDAKKVETPAKATVDSEDEDGFPKNAPNKKQAIKGADGTPAPAASVTTTPGAATPESAGKKKKNKKNKNKDAQTPGAAAPAAAAATTPEPAKTAEKPGKKEKAKENGAEKTPGAKTPAPATNGSTPAAAKSAKKGSPAVKKFPNGLEIQDVAIGKPDAKQAKPGKRVGMIYTGRLKSNGKVFDSNVGKKPFEFRLGVGEVIKGWDVGVNGMRIGDKRKLVIPPAMGYGAKGVGGTIPGNATLEFDVELVNVK</sequence>
<evidence type="ECO:0000256" key="2">
    <source>
        <dbReference type="ARBA" id="ARBA00023110"/>
    </source>
</evidence>
<feature type="compositionally biased region" description="Low complexity" evidence="6">
    <location>
        <begin position="269"/>
        <end position="285"/>
    </location>
</feature>
<dbReference type="EMBL" id="LVLJ01003285">
    <property type="protein sequence ID" value="OAE22050.1"/>
    <property type="molecule type" value="Genomic_DNA"/>
</dbReference>
<feature type="region of interest" description="Disordered" evidence="6">
    <location>
        <begin position="134"/>
        <end position="371"/>
    </location>
</feature>
<dbReference type="InterPro" id="IPR023566">
    <property type="entry name" value="PPIase_Fpr3/Fpr4-like"/>
</dbReference>
<dbReference type="Pfam" id="PF00254">
    <property type="entry name" value="FKBP_C"/>
    <property type="match status" value="1"/>
</dbReference>
<dbReference type="InterPro" id="IPR001179">
    <property type="entry name" value="PPIase_FKBP_dom"/>
</dbReference>
<organism evidence="8 9">
    <name type="scientific">Marchantia polymorpha subsp. ruderalis</name>
    <dbReference type="NCBI Taxonomy" id="1480154"/>
    <lineage>
        <taxon>Eukaryota</taxon>
        <taxon>Viridiplantae</taxon>
        <taxon>Streptophyta</taxon>
        <taxon>Embryophyta</taxon>
        <taxon>Marchantiophyta</taxon>
        <taxon>Marchantiopsida</taxon>
        <taxon>Marchantiidae</taxon>
        <taxon>Marchantiales</taxon>
        <taxon>Marchantiaceae</taxon>
        <taxon>Marchantia</taxon>
    </lineage>
</organism>
<dbReference type="PANTHER" id="PTHR43811">
    <property type="entry name" value="FKBP-TYPE PEPTIDYL-PROLYL CIS-TRANS ISOMERASE FKPA"/>
    <property type="match status" value="1"/>
</dbReference>
<dbReference type="EC" id="5.2.1.8" evidence="4"/>
<protein>
    <recommendedName>
        <fullName evidence="4">FK506-binding protein</fullName>
        <ecNumber evidence="4">5.2.1.8</ecNumber>
    </recommendedName>
</protein>
<evidence type="ECO:0000313" key="9">
    <source>
        <dbReference type="Proteomes" id="UP000077202"/>
    </source>
</evidence>
<dbReference type="Proteomes" id="UP000077202">
    <property type="component" value="Unassembled WGS sequence"/>
</dbReference>
<evidence type="ECO:0000256" key="3">
    <source>
        <dbReference type="ARBA" id="ARBA00023235"/>
    </source>
</evidence>
<dbReference type="PROSITE" id="PS50059">
    <property type="entry name" value="FKBP_PPIASE"/>
    <property type="match status" value="1"/>
</dbReference>
<evidence type="ECO:0000313" key="8">
    <source>
        <dbReference type="EMBL" id="OAE22050.1"/>
    </source>
</evidence>
<dbReference type="PIRSF" id="PIRSF001473">
    <property type="entry name" value="FK506-bp_FPR3"/>
    <property type="match status" value="1"/>
</dbReference>
<keyword evidence="2 4" id="KW-0697">Rotamase</keyword>
<dbReference type="AlphaFoldDB" id="A0A176VMF6"/>
<evidence type="ECO:0000256" key="5">
    <source>
        <dbReference type="PROSITE-ProRule" id="PRU00277"/>
    </source>
</evidence>
<dbReference type="InterPro" id="IPR036824">
    <property type="entry name" value="Nucleoplasmin_core_dom_sf"/>
</dbReference>
<dbReference type="PANTHER" id="PTHR43811:SF19">
    <property type="entry name" value="39 KDA FK506-BINDING NUCLEAR PROTEIN"/>
    <property type="match status" value="1"/>
</dbReference>
<evidence type="ECO:0000256" key="1">
    <source>
        <dbReference type="ARBA" id="ARBA00000971"/>
    </source>
</evidence>
<dbReference type="Gene3D" id="3.10.50.40">
    <property type="match status" value="1"/>
</dbReference>
<feature type="compositionally biased region" description="Basic and acidic residues" evidence="6">
    <location>
        <begin position="195"/>
        <end position="207"/>
    </location>
</feature>
<keyword evidence="9" id="KW-1185">Reference proteome</keyword>
<feature type="compositionally biased region" description="Low complexity" evidence="6">
    <location>
        <begin position="307"/>
        <end position="321"/>
    </location>
</feature>
<comment type="catalytic activity">
    <reaction evidence="1 4 5">
        <text>[protein]-peptidylproline (omega=180) = [protein]-peptidylproline (omega=0)</text>
        <dbReference type="Rhea" id="RHEA:16237"/>
        <dbReference type="Rhea" id="RHEA-COMP:10747"/>
        <dbReference type="Rhea" id="RHEA-COMP:10748"/>
        <dbReference type="ChEBI" id="CHEBI:83833"/>
        <dbReference type="ChEBI" id="CHEBI:83834"/>
        <dbReference type="EC" id="5.2.1.8"/>
    </reaction>
</comment>
<gene>
    <name evidence="8" type="ORF">AXG93_3719s1300</name>
</gene>
<name>A0A176VMF6_MARPO</name>